<dbReference type="GO" id="GO:0017136">
    <property type="term" value="F:histone deacetylase activity, NAD-dependent"/>
    <property type="evidence" value="ECO:0007669"/>
    <property type="project" value="TreeGrafter"/>
</dbReference>
<comment type="similarity">
    <text evidence="1">Belongs to the sirtuin family. Class I subfamily.</text>
</comment>
<dbReference type="EMBL" id="LSSM01004240">
    <property type="protein sequence ID" value="OMJ15469.1"/>
    <property type="molecule type" value="Genomic_DNA"/>
</dbReference>
<evidence type="ECO:0000256" key="2">
    <source>
        <dbReference type="ARBA" id="ARBA00022679"/>
    </source>
</evidence>
<dbReference type="SUPFAM" id="SSF52467">
    <property type="entry name" value="DHS-like NAD/FAD-binding domain"/>
    <property type="match status" value="1"/>
</dbReference>
<keyword evidence="3" id="KW-0520">NAD</keyword>
<dbReference type="Pfam" id="PF02146">
    <property type="entry name" value="SIR2"/>
    <property type="match status" value="2"/>
</dbReference>
<dbReference type="Proteomes" id="UP000187429">
    <property type="component" value="Unassembled WGS sequence"/>
</dbReference>
<keyword evidence="2" id="KW-0808">Transferase</keyword>
<dbReference type="GO" id="GO:0005634">
    <property type="term" value="C:nucleus"/>
    <property type="evidence" value="ECO:0007669"/>
    <property type="project" value="TreeGrafter"/>
</dbReference>
<comment type="caution">
    <text evidence="4">Lacks conserved residue(s) required for the propagation of feature annotation.</text>
</comment>
<keyword evidence="7" id="KW-1185">Reference proteome</keyword>
<protein>
    <submittedName>
        <fullName evidence="6">NAD-dependent histone deacetylase HST3</fullName>
    </submittedName>
</protein>
<evidence type="ECO:0000256" key="1">
    <source>
        <dbReference type="ARBA" id="ARBA00006924"/>
    </source>
</evidence>
<evidence type="ECO:0000313" key="7">
    <source>
        <dbReference type="Proteomes" id="UP000187429"/>
    </source>
</evidence>
<dbReference type="InterPro" id="IPR026590">
    <property type="entry name" value="Ssirtuin_cat_dom"/>
</dbReference>
<dbReference type="Gene3D" id="3.40.50.1220">
    <property type="entry name" value="TPP-binding domain"/>
    <property type="match status" value="2"/>
</dbReference>
<dbReference type="PANTHER" id="PTHR11085:SF8">
    <property type="entry name" value="NAD-DEPENDENT HISTONE DEACETYLASE HST3"/>
    <property type="match status" value="1"/>
</dbReference>
<evidence type="ECO:0000259" key="5">
    <source>
        <dbReference type="PROSITE" id="PS50305"/>
    </source>
</evidence>
<dbReference type="Gene3D" id="3.30.1600.10">
    <property type="entry name" value="SIR2/SIRT2 'Small Domain"/>
    <property type="match status" value="2"/>
</dbReference>
<dbReference type="InterPro" id="IPR050134">
    <property type="entry name" value="NAD-dep_sirtuin_deacylases"/>
</dbReference>
<name>A0A1R1XLG2_9FUNG</name>
<proteinExistence type="inferred from homology"/>
<sequence>MNPIQDFIQSFNSPSKKNKHSLSRKTITLNISDLNQSIKSPKTCINSIDDLKAVKKSQDIKQLIQRIANSKRVIVIAGAGISTPSGIPDFRSSTGAFKKIQSQYPGVFSSGKQLFDANLAFASQNTTSIFNQFISELSDQTQKAKPSIVHNLIKRFDERGSLTRCYTQNIDGLEKKAGLNSFEIFENQSPYANFEPNPSLEDSDLASCLQSSNSSGANIGTINENLQFKKNYNQNYSKNLNKPIRKSELLKKKVVPLHGLLDLLYCTLCKYSTNASSNTLLQQQSNVFVPENSTISMQQDLDLKSNDVTFGSPCPQCISRSANRTNRNRRQLPIGFMRPGIVLYNEPHFYSNDIDRFIVYDTANKKQNVDLVLVLGTALTTPGCKSLIRQLSNNIHNLSNNESISVKSTKPSSTTKKQGLVVVVNRESVCHRVNQTIKPKISKSKTVPVQPISRNFVSPVKPILNSIKAQSLPVVDYELLGDLEEFCYLIEREWNSQTRLGAYGKASKVSNVFDDIIKPKEKNVSKNIKQKRKMMSMLEDLAPELFQKKPKITTISEKVSISRLPIDPTPNISDILFKSFPMLTKITLPPKPSDFVVGAETSSTVPPAPHNQDSPTLAILSKVAPKDPEDSLVDITSIDNSLENPCPLENCTPTKTPSLNPVVIKPEIRIRKIRLSNYKDYVFANASVCQDPEPKPLETDILKNSKRKRTSSKLKYSGFSPRKSLRLKQKNSMVQIPC</sequence>
<reference evidence="7" key="1">
    <citation type="submission" date="2017-01" db="EMBL/GenBank/DDBJ databases">
        <authorList>
            <person name="Wang Y."/>
            <person name="White M."/>
            <person name="Kvist S."/>
            <person name="Moncalvo J.-M."/>
        </authorList>
    </citation>
    <scope>NUCLEOTIDE SEQUENCE [LARGE SCALE GENOMIC DNA]</scope>
    <source>
        <strain evidence="7">ID-206-W2</strain>
    </source>
</reference>
<dbReference type="PANTHER" id="PTHR11085">
    <property type="entry name" value="NAD-DEPENDENT PROTEIN DEACYLASE SIRTUIN-5, MITOCHONDRIAL-RELATED"/>
    <property type="match status" value="1"/>
</dbReference>
<evidence type="ECO:0000256" key="4">
    <source>
        <dbReference type="PROSITE-ProRule" id="PRU00236"/>
    </source>
</evidence>
<gene>
    <name evidence="6" type="ORF">AYI69_g8184</name>
</gene>
<dbReference type="OrthoDB" id="2919105at2759"/>
<evidence type="ECO:0000313" key="6">
    <source>
        <dbReference type="EMBL" id="OMJ15469.1"/>
    </source>
</evidence>
<dbReference type="InterPro" id="IPR029035">
    <property type="entry name" value="DHS-like_NAD/FAD-binding_dom"/>
</dbReference>
<dbReference type="GO" id="GO:0070403">
    <property type="term" value="F:NAD+ binding"/>
    <property type="evidence" value="ECO:0007669"/>
    <property type="project" value="InterPro"/>
</dbReference>
<accession>A0A1R1XLG2</accession>
<comment type="caution">
    <text evidence="6">The sequence shown here is derived from an EMBL/GenBank/DDBJ whole genome shotgun (WGS) entry which is preliminary data.</text>
</comment>
<evidence type="ECO:0000256" key="3">
    <source>
        <dbReference type="ARBA" id="ARBA00023027"/>
    </source>
</evidence>
<dbReference type="PROSITE" id="PS50305">
    <property type="entry name" value="SIRTUIN"/>
    <property type="match status" value="1"/>
</dbReference>
<dbReference type="InterPro" id="IPR003000">
    <property type="entry name" value="Sirtuin"/>
</dbReference>
<organism evidence="6 7">
    <name type="scientific">Smittium culicis</name>
    <dbReference type="NCBI Taxonomy" id="133412"/>
    <lineage>
        <taxon>Eukaryota</taxon>
        <taxon>Fungi</taxon>
        <taxon>Fungi incertae sedis</taxon>
        <taxon>Zoopagomycota</taxon>
        <taxon>Kickxellomycotina</taxon>
        <taxon>Harpellomycetes</taxon>
        <taxon>Harpellales</taxon>
        <taxon>Legeriomycetaceae</taxon>
        <taxon>Smittium</taxon>
    </lineage>
</organism>
<dbReference type="AlphaFoldDB" id="A0A1R1XLG2"/>
<feature type="domain" description="Deacetylase sirtuin-type" evidence="5">
    <location>
        <begin position="53"/>
        <end position="444"/>
    </location>
</feature>
<dbReference type="InterPro" id="IPR026591">
    <property type="entry name" value="Sirtuin_cat_small_dom_sf"/>
</dbReference>